<gene>
    <name evidence="1" type="ORF">Bealeia1_00899</name>
</gene>
<keyword evidence="2" id="KW-1185">Reference proteome</keyword>
<proteinExistence type="predicted"/>
<name>A0ABZ2C2W0_9PROT</name>
<evidence type="ECO:0000313" key="1">
    <source>
        <dbReference type="EMBL" id="WVX66715.1"/>
    </source>
</evidence>
<organism evidence="1 2">
    <name type="scientific">Candidatus Bealeia paramacronuclearis</name>
    <dbReference type="NCBI Taxonomy" id="1921001"/>
    <lineage>
        <taxon>Bacteria</taxon>
        <taxon>Pseudomonadati</taxon>
        <taxon>Pseudomonadota</taxon>
        <taxon>Alphaproteobacteria</taxon>
        <taxon>Holosporales</taxon>
        <taxon>Holosporaceae</taxon>
        <taxon>Candidatus Bealeia</taxon>
    </lineage>
</organism>
<evidence type="ECO:0000313" key="2">
    <source>
        <dbReference type="Proteomes" id="UP001330434"/>
    </source>
</evidence>
<protein>
    <submittedName>
        <fullName evidence="1">Uncharacterized protein</fullName>
    </submittedName>
</protein>
<accession>A0ABZ2C2W0</accession>
<reference evidence="1 2" key="1">
    <citation type="journal article" date="2024" name="Environ. Microbiol.">
        <title>Novel evolutionary insights on the interactions of the Holosporales (Alphaproteobacteria) with eukaryotic hosts from comparative genomics.</title>
        <authorList>
            <person name="Giovannini M."/>
            <person name="Petroni G."/>
            <person name="Castelli M."/>
        </authorList>
    </citation>
    <scope>NUCLEOTIDE SEQUENCE [LARGE SCALE GENOMIC DNA]</scope>
    <source>
        <strain evidence="1 2">US_Bl 15I1</strain>
    </source>
</reference>
<dbReference type="Proteomes" id="UP001330434">
    <property type="component" value="Chromosome"/>
</dbReference>
<dbReference type="EMBL" id="CP133270">
    <property type="protein sequence ID" value="WVX66715.1"/>
    <property type="molecule type" value="Genomic_DNA"/>
</dbReference>
<sequence>MTLTINLKEPPAAAGSFIIKNEKINTEMDKGKRMILKTSDFYSFGPRVYHDFFQKQRLKMKSLLKSPYKQQAPSPELCCGLPKDRDSFFPK</sequence>